<dbReference type="InterPro" id="IPR032812">
    <property type="entry name" value="SbsA_Ig"/>
</dbReference>
<evidence type="ECO:0000313" key="5">
    <source>
        <dbReference type="EMBL" id="SUE33331.1"/>
    </source>
</evidence>
<dbReference type="STRING" id="880526.GCA_000427365_00907"/>
<dbReference type="AlphaFoldDB" id="A0A379MNV9"/>
<feature type="domain" description="SbsA Ig-like" evidence="4">
    <location>
        <begin position="34"/>
        <end position="135"/>
    </location>
</feature>
<evidence type="ECO:0000313" key="6">
    <source>
        <dbReference type="Proteomes" id="UP000255233"/>
    </source>
</evidence>
<dbReference type="EMBL" id="UGVL01000001">
    <property type="protein sequence ID" value="SUE33331.1"/>
    <property type="molecule type" value="Genomic_DNA"/>
</dbReference>
<sequence length="699" mass="79512">MRHIRIRHWFFASLAAAIFVQCASIAQPQGGPRDSLPPLVVSTVPVQKAANFKGRRILLNFNEYVALRDQQKEFVISPPNLNGSKPTLTVKGRSIQVDFQEQPDSNTTYRLDFGNAIADNNEGNRLGDYAFIFSTGPQIDTLLMSGLTVDAQTRDSVIGAMVFFFDAAADSVASRDSTLFNARPDAVFRSDSSGFFLADILRDKDYRVYAILDKNGNQRYESGADYVAMLDTVYNPTRMPDFDMWIEPAAGRKGPRRQIDPPQLRFELFMEEPVRRQTVLGTSRPERQKLEIVFNAVRQAEIVSFAPVGLDSTWLTRENGIKGDTVWYWIAPPTRADAEALQDTIRARISYMTQDSLWNPQLKTEELTFVHRIVDPTARGRKSNTAYADSVKKVKEARRKAKRAARLQKKWLKVARQISRRRGDPKRTDAELLADSTLFKQVDVDTTQTDKPRREDELPAKNPFGFEVMAANPLNPENHIRLLFNYPLRSVDDARIRLTKLSEGQSSLPSRDRQSAVAEPGKKTETPEPFTVELDSATRRLLTIRADWKADDEYSLLIPDSVFTDIAFQANDTLQSIFKVADSSKFGTVIIELNEDDALPDYEYILELQTKDGKTVQRVKHAVAGGSYKLRYLSAGTYRLRVTEDRNRNGEWDTGSLVERRQPERIRIWEHPLNGRDILAKENWDVAVPVDLRELFERP</sequence>
<feature type="region of interest" description="Disordered" evidence="2">
    <location>
        <begin position="502"/>
        <end position="528"/>
    </location>
</feature>
<dbReference type="RefSeq" id="WP_027290663.1">
    <property type="nucleotide sequence ID" value="NZ_UGVL01000001.1"/>
</dbReference>
<keyword evidence="1 3" id="KW-0732">Signal</keyword>
<gene>
    <name evidence="5" type="ORF">NCTC11190_00538</name>
</gene>
<accession>A0A379MNV9</accession>
<keyword evidence="6" id="KW-1185">Reference proteome</keyword>
<evidence type="ECO:0000259" key="4">
    <source>
        <dbReference type="Pfam" id="PF13205"/>
    </source>
</evidence>
<name>A0A379MNV9_9BACT</name>
<protein>
    <recommendedName>
        <fullName evidence="4">SbsA Ig-like domain-containing protein</fullName>
    </recommendedName>
</protein>
<feature type="compositionally biased region" description="Basic and acidic residues" evidence="2">
    <location>
        <begin position="510"/>
        <end position="526"/>
    </location>
</feature>
<reference evidence="5 6" key="1">
    <citation type="submission" date="2018-06" db="EMBL/GenBank/DDBJ databases">
        <authorList>
            <consortium name="Pathogen Informatics"/>
            <person name="Doyle S."/>
        </authorList>
    </citation>
    <scope>NUCLEOTIDE SEQUENCE [LARGE SCALE GENOMIC DNA]</scope>
    <source>
        <strain evidence="5 6">NCTC11190</strain>
    </source>
</reference>
<organism evidence="5 6">
    <name type="scientific">Rikenella microfusus</name>
    <dbReference type="NCBI Taxonomy" id="28139"/>
    <lineage>
        <taxon>Bacteria</taxon>
        <taxon>Pseudomonadati</taxon>
        <taxon>Bacteroidota</taxon>
        <taxon>Bacteroidia</taxon>
        <taxon>Bacteroidales</taxon>
        <taxon>Rikenellaceae</taxon>
        <taxon>Rikenella</taxon>
    </lineage>
</organism>
<dbReference type="Pfam" id="PF13205">
    <property type="entry name" value="Big_5"/>
    <property type="match status" value="1"/>
</dbReference>
<evidence type="ECO:0000256" key="2">
    <source>
        <dbReference type="SAM" id="MobiDB-lite"/>
    </source>
</evidence>
<feature type="signal peptide" evidence="3">
    <location>
        <begin position="1"/>
        <end position="26"/>
    </location>
</feature>
<evidence type="ECO:0000256" key="1">
    <source>
        <dbReference type="ARBA" id="ARBA00022729"/>
    </source>
</evidence>
<dbReference type="Proteomes" id="UP000255233">
    <property type="component" value="Unassembled WGS sequence"/>
</dbReference>
<evidence type="ECO:0000256" key="3">
    <source>
        <dbReference type="SAM" id="SignalP"/>
    </source>
</evidence>
<feature type="chain" id="PRO_5016780384" description="SbsA Ig-like domain-containing protein" evidence="3">
    <location>
        <begin position="27"/>
        <end position="699"/>
    </location>
</feature>
<proteinExistence type="predicted"/>